<feature type="transmembrane region" description="Helical" evidence="1">
    <location>
        <begin position="6"/>
        <end position="24"/>
    </location>
</feature>
<feature type="transmembrane region" description="Helical" evidence="1">
    <location>
        <begin position="57"/>
        <end position="82"/>
    </location>
</feature>
<evidence type="ECO:0000313" key="2">
    <source>
        <dbReference type="EMBL" id="OXA62520.1"/>
    </source>
</evidence>
<reference evidence="2 3" key="1">
    <citation type="submission" date="2015-12" db="EMBL/GenBank/DDBJ databases">
        <title>The genome of Folsomia candida.</title>
        <authorList>
            <person name="Faddeeva A."/>
            <person name="Derks M.F."/>
            <person name="Anvar Y."/>
            <person name="Smit S."/>
            <person name="Van Straalen N."/>
            <person name="Roelofs D."/>
        </authorList>
    </citation>
    <scope>NUCLEOTIDE SEQUENCE [LARGE SCALE GENOMIC DNA]</scope>
    <source>
        <strain evidence="2 3">VU population</strain>
        <tissue evidence="2">Whole body</tissue>
    </source>
</reference>
<sequence length="156" mass="18006">MIEILIAIYMQVIPGFSAFLFLLLKNKPWYYYRFLPKSLNYCGISTILYALYDYWSIAVHLAAFGLQVWVIIVFVHTVTVSLKFLRRDLTPKCWLSIRDEIRIYFQLQILNSRFNECFANSLIPFLKVTCGASYILCMTGLIKLEGVGPPVCLGTL</sequence>
<organism evidence="2 3">
    <name type="scientific">Folsomia candida</name>
    <name type="common">Springtail</name>
    <dbReference type="NCBI Taxonomy" id="158441"/>
    <lineage>
        <taxon>Eukaryota</taxon>
        <taxon>Metazoa</taxon>
        <taxon>Ecdysozoa</taxon>
        <taxon>Arthropoda</taxon>
        <taxon>Hexapoda</taxon>
        <taxon>Collembola</taxon>
        <taxon>Entomobryomorpha</taxon>
        <taxon>Isotomoidea</taxon>
        <taxon>Isotomidae</taxon>
        <taxon>Proisotominae</taxon>
        <taxon>Folsomia</taxon>
    </lineage>
</organism>
<protein>
    <submittedName>
        <fullName evidence="2">Uncharacterized protein</fullName>
    </submittedName>
</protein>
<evidence type="ECO:0000313" key="3">
    <source>
        <dbReference type="Proteomes" id="UP000198287"/>
    </source>
</evidence>
<accession>A0A226EZC4</accession>
<comment type="caution">
    <text evidence="2">The sequence shown here is derived from an EMBL/GenBank/DDBJ whole genome shotgun (WGS) entry which is preliminary data.</text>
</comment>
<keyword evidence="1" id="KW-0812">Transmembrane</keyword>
<name>A0A226EZC4_FOLCA</name>
<dbReference type="AlphaFoldDB" id="A0A226EZC4"/>
<proteinExistence type="predicted"/>
<dbReference type="EMBL" id="LNIX01000001">
    <property type="protein sequence ID" value="OXA62520.1"/>
    <property type="molecule type" value="Genomic_DNA"/>
</dbReference>
<keyword evidence="1" id="KW-0472">Membrane</keyword>
<keyword evidence="1" id="KW-1133">Transmembrane helix</keyword>
<evidence type="ECO:0000256" key="1">
    <source>
        <dbReference type="SAM" id="Phobius"/>
    </source>
</evidence>
<feature type="transmembrane region" description="Helical" evidence="1">
    <location>
        <begin position="31"/>
        <end position="51"/>
    </location>
</feature>
<dbReference type="Proteomes" id="UP000198287">
    <property type="component" value="Unassembled WGS sequence"/>
</dbReference>
<feature type="non-terminal residue" evidence="2">
    <location>
        <position position="156"/>
    </location>
</feature>
<keyword evidence="3" id="KW-1185">Reference proteome</keyword>
<gene>
    <name evidence="2" type="ORF">Fcan01_00549</name>
</gene>